<sequence length="2775" mass="310678">MASNTTRHEMVDESSIHVLDFVYPPGETSENISSSITNELIRHFGNSVFVNDNVKSPQNDTAAATSSKNKPQTDDAKQKENQKKNNLVTNHKLFDISNFRENVVDIAVNKKFLCILFDDGSVHRATCFVPDIKDSLSGKHSIKSEFQLSQGRPEPLQVASDESFARTLDRTLNNLNEEVATTISARRSYSLNTQGPTPRNVFINNPYGLRGFSPDFASTALHYMPTMPYRQRRIQWNHLMNVPQNPSATSIIYPQNSEELSQENIEIQDEPQMDLINNITIVSLDSESTPEFQITGLQANMPSQPGMNFPLPNTGISTPTAEREGDMSQSGSQENLQSNIFPQTTSSPTIPMPQRSSMNFPFAKNQNEQSIAGPSGTPTTGYSPKKHQSKQEGSNSQDSFASSRYTPSPLFIKKEPDWSSELGNLQESGLMGQQQFMKMTAMESCFLLIDEEGHLWIWYNDMSQPIKAPFAWNKTKTIIAIGCNMFRATVLLESNQLVTFYDKSFKDYNGKEEPELISKLSHGPTNFTEFHDEEILDIQCTNFYTGIQTAQGKVYWWGLAPSAERNSSKGTSKSRFGDNLEIKIGDMVTPKLEKNEMGCLVFNNVLHKFGIVVHYVRGENTTSTQGGVNTDKIVIACLDRDTFNIATDDMIKTFSRVWDAKDVVFLQEQSISTGQVVSFDGQYAIVKMKSNDQGSDLKVYLKSSLEKVATSNESNAKQTRYKKFMMEKPLQVFTNPDFIVVAITANEVGLSFLVNRIKDGKAFLIHPSSVTNDHNNKWFTCGKSDINKSDNIKSECTVTTEFESTPAEESRLCVKQCKSVDILQKDNTLLDHVSNGNIFDTSGVTDDALLKSNTLRELDSALNQPAGNTHGSFSRSFSMPTGGKNDINLKRKWRNTVNIGLSDSATNIVQKPKMFSFGDSQNYTCLLFDNMNCLYPVQFDCSLCNPALLEILPMKSFVLLDRGLQKDKRLLTLIAVPKKSSLITALSKGDKQTVQKAVFKMEIALEDKDIGDDLKPYKRAKYEDSGKLPKSKLDVLRYLDERCNGNQNIMHVAASNILKTDVKIPLLGSIMDVRNNEENVMLQTFLNSPLIWPKIRELLCERDSHGCTPFLTAIMMHNLRGADLILEAVKRDGKNEAKHVTPVDKTFFRKAICQPAFSGLTPVHALIHCSSKKQSSQRWFSTLKISNLPPSYSPRLLLKLFKSRYPSAYRAIMPIPESQWPQRNVRKKLAGGIICNQNTEEQPTSTKPKTKHGPTPFPRMPSTTHHRYVSQAGVSGVYRHLSSRASANYANRADMLRANAKEGLVMFGSINEMYQALTEMNNHSLLTKADHPSGALLSVVQHLLQVELYQEKTKFGVQSSSNSGGTTSTTSSAYSAKPNFIPNPLLGDLPYDVSSPGQRLASAGGSGVGGGSTTSEIPPIMREQTINKCFDDIMVHLLMTSLVAADSNILSSVNGEGDTAISYFLTTYPRYSPSHLHKLFLNWRPCNTTNCKYNRHVGNITITSQREVDPPKAPTSDDRSTSRSSSQQSGLSASTNEDDRKLSGHQSQKRKMGENPILTRRGLQNRTGSLRLNVKDKATHSNDYASSPVTPSIRLIANLKFGPIEVNSCSGLTPQIMHPQTASDNMHEGQGGTSRKGASNLSPFFPIPGQDRSQVMVSPTPTEDECKCHLNKARLLWNTTFQASVFYLAKNWPCIVSSIMCWQSNSSSDLTFVDCNKLDILVENLLTNPYSILLEAFIKSLMNRFIESKISENAILLPTLHRLNPIDQNAFCGKTFNSLLPWLTVHRFVRSLVRQLSIFLSKNTMPDGNLKLKIGRHANKNHAKKESKMRECLNLCLRAFSWISVIEILKAANTMLRPIRLGTVKAQPKDIIRDIHNVGQPPVGRSHLPTGVRMYIPPGGATTSTRQNIRYASRRVTREVSLVPGNATAMLVEDHEPRDSNTPSKSSARPGPSVGAPSRVVPQGPSSSSSNVPEDDTSDNDETINIDDPFLFAPENAGVVGENFERTETDINEIDWTHTQGITPDSSLAWALDGHIRMRNEVSSRLFTQTGLWQTYQNNQIHQQIMNTPSVHAGYLYLSRMFCRLVKEATDIAKSIQQSQEEVVPGLFGIKPIEFSADVRKALQEEANEQLASTWSWMKEILTTLEDQLNRGDQFDTKHFVLRLKKTAPEGDIAGLGRPPMTHIYGSSPDEYMMYLLKQQMGEDQDTLPVIDLFSYTHLTYVLDAYLYLNKSRAFNPASASSARDNSQEDHDSNVDKEEVNFFKPCINLRSKQGSHVGKMQQFLQHTDEKLITANQIFMWLDENVLKKQKLKKESQTLAICEGKWGRVIDAFSTLFLSEGPGYERESFLSIKAGASGRIARFQRTLTSIRGTDTSRRSYNMMQDNPALLINIHRSNLLNDCINVFSENMANHPFGGLRVRFEGEEGTGPGVTRGLFAAFANALKSGEKYKHWPTEFFTECGNLPTQKGVFSPKVGKYLLQESNFIFEHPMTQEKRYTAFVAIGRFLGLTLWFNQTIPLILSRPILLYLLGKENEISFDDFAFYDSAMYKSFSQLLVDAMSNECGNDEFIDRYNLCFEVTVDGHTESLVPNGQNLRVSKQNALQFVRLFAHHKMIGCRENELQGLKDGLHQMIPKELLDSLEAEDFQLLLSGGVEEISYQRLRSIITFSNSRGCSRQLLERYKSWFWRILQKMSPSERQKLLYFATGSSVLPALDNRVGNNEELSITVDIINNANSAALPMSSTCGQRISMPLYPSKSVLRSKLLQAIECQTYGLG</sequence>
<feature type="region of interest" description="Disordered" evidence="3">
    <location>
        <begin position="1355"/>
        <end position="1375"/>
    </location>
</feature>
<feature type="region of interest" description="Disordered" evidence="3">
    <location>
        <begin position="55"/>
        <end position="86"/>
    </location>
</feature>
<feature type="domain" description="HECT" evidence="4">
    <location>
        <begin position="2467"/>
        <end position="2775"/>
    </location>
</feature>
<evidence type="ECO:0000313" key="5">
    <source>
        <dbReference type="EnsemblMetazoa" id="CLYHEMP016554.1"/>
    </source>
</evidence>
<dbReference type="PROSITE" id="PS50237">
    <property type="entry name" value="HECT"/>
    <property type="match status" value="1"/>
</dbReference>
<feature type="region of interest" description="Disordered" evidence="3">
    <location>
        <begin position="1238"/>
        <end position="1263"/>
    </location>
</feature>
<evidence type="ECO:0000256" key="2">
    <source>
        <dbReference type="PROSITE-ProRule" id="PRU00104"/>
    </source>
</evidence>
<dbReference type="PANTHER" id="PTHR46276:SF1">
    <property type="entry name" value="E3 UBIQUITIN-PROTEIN LIGASE UBR5"/>
    <property type="match status" value="1"/>
</dbReference>
<dbReference type="Gene3D" id="3.90.1750.10">
    <property type="entry name" value="Hect, E3 ligase catalytic domains"/>
    <property type="match status" value="1"/>
</dbReference>
<feature type="compositionally biased region" description="Polar residues" evidence="3">
    <location>
        <begin position="391"/>
        <end position="406"/>
    </location>
</feature>
<feature type="compositionally biased region" description="Basic and acidic residues" evidence="3">
    <location>
        <begin position="1506"/>
        <end position="1521"/>
    </location>
</feature>
<feature type="region of interest" description="Disordered" evidence="3">
    <location>
        <begin position="1620"/>
        <end position="1639"/>
    </location>
</feature>
<feature type="region of interest" description="Disordered" evidence="3">
    <location>
        <begin position="1502"/>
        <end position="1585"/>
    </location>
</feature>
<name>A0A7M5X224_9CNID</name>
<dbReference type="OrthoDB" id="298098at2759"/>
<feature type="active site" description="Glycyl thioester intermediate" evidence="2">
    <location>
        <position position="2744"/>
    </location>
</feature>
<dbReference type="Proteomes" id="UP000594262">
    <property type="component" value="Unplaced"/>
</dbReference>
<dbReference type="InterPro" id="IPR035983">
    <property type="entry name" value="Hect_E3_ubiquitin_ligase"/>
</dbReference>
<proteinExistence type="predicted"/>
<feature type="compositionally biased region" description="Polar residues" evidence="3">
    <location>
        <begin position="1238"/>
        <end position="1247"/>
    </location>
</feature>
<dbReference type="GO" id="GO:0034450">
    <property type="term" value="F:ubiquitin-ubiquitin ligase activity"/>
    <property type="evidence" value="ECO:0007669"/>
    <property type="project" value="TreeGrafter"/>
</dbReference>
<accession>A0A7M5X224</accession>
<dbReference type="PANTHER" id="PTHR46276">
    <property type="entry name" value="E3 UBIQUITIN-PROTEIN LIGASE UBR5"/>
    <property type="match status" value="1"/>
</dbReference>
<dbReference type="Gene3D" id="3.30.2160.10">
    <property type="entry name" value="Hect, E3 ligase catalytic domain"/>
    <property type="match status" value="1"/>
</dbReference>
<dbReference type="InterPro" id="IPR000569">
    <property type="entry name" value="HECT_dom"/>
</dbReference>
<organism evidence="5 6">
    <name type="scientific">Clytia hemisphaerica</name>
    <dbReference type="NCBI Taxonomy" id="252671"/>
    <lineage>
        <taxon>Eukaryota</taxon>
        <taxon>Metazoa</taxon>
        <taxon>Cnidaria</taxon>
        <taxon>Hydrozoa</taxon>
        <taxon>Hydroidolina</taxon>
        <taxon>Leptothecata</taxon>
        <taxon>Obeliida</taxon>
        <taxon>Clytiidae</taxon>
        <taxon>Clytia</taxon>
    </lineage>
</organism>
<dbReference type="Gene3D" id="3.30.2410.10">
    <property type="entry name" value="Hect, E3 ligase catalytic domain"/>
    <property type="match status" value="1"/>
</dbReference>
<dbReference type="InterPro" id="IPR009091">
    <property type="entry name" value="RCC1/BLIP-II"/>
</dbReference>
<reference evidence="5" key="1">
    <citation type="submission" date="2021-01" db="UniProtKB">
        <authorList>
            <consortium name="EnsemblMetazoa"/>
        </authorList>
    </citation>
    <scope>IDENTIFICATION</scope>
</reference>
<evidence type="ECO:0000313" key="6">
    <source>
        <dbReference type="Proteomes" id="UP000594262"/>
    </source>
</evidence>
<feature type="compositionally biased region" description="Basic and acidic residues" evidence="3">
    <location>
        <begin position="71"/>
        <end position="83"/>
    </location>
</feature>
<dbReference type="GeneID" id="136815064"/>
<feature type="region of interest" description="Disordered" evidence="3">
    <location>
        <begin position="1922"/>
        <end position="1987"/>
    </location>
</feature>
<dbReference type="GO" id="GO:0005737">
    <property type="term" value="C:cytoplasm"/>
    <property type="evidence" value="ECO:0007669"/>
    <property type="project" value="TreeGrafter"/>
</dbReference>
<protein>
    <recommendedName>
        <fullName evidence="4">HECT domain-containing protein</fullName>
    </recommendedName>
</protein>
<dbReference type="SUPFAM" id="SSF50985">
    <property type="entry name" value="RCC1/BLIP-II"/>
    <property type="match status" value="1"/>
</dbReference>
<dbReference type="Gene3D" id="2.130.10.30">
    <property type="entry name" value="Regulator of chromosome condensation 1/beta-lactamase-inhibitor protein II"/>
    <property type="match status" value="1"/>
</dbReference>
<evidence type="ECO:0000256" key="3">
    <source>
        <dbReference type="SAM" id="MobiDB-lite"/>
    </source>
</evidence>
<dbReference type="EnsemblMetazoa" id="CLYHEMT016554.1">
    <property type="protein sequence ID" value="CLYHEMP016554.1"/>
    <property type="gene ID" value="CLYHEMG016554"/>
</dbReference>
<dbReference type="GO" id="GO:0000209">
    <property type="term" value="P:protein polyubiquitination"/>
    <property type="evidence" value="ECO:0007669"/>
    <property type="project" value="TreeGrafter"/>
</dbReference>
<dbReference type="SMART" id="SM00119">
    <property type="entry name" value="HECTc"/>
    <property type="match status" value="1"/>
</dbReference>
<dbReference type="GO" id="GO:0005634">
    <property type="term" value="C:nucleus"/>
    <property type="evidence" value="ECO:0007669"/>
    <property type="project" value="TreeGrafter"/>
</dbReference>
<dbReference type="GO" id="GO:0090263">
    <property type="term" value="P:positive regulation of canonical Wnt signaling pathway"/>
    <property type="evidence" value="ECO:0007669"/>
    <property type="project" value="TreeGrafter"/>
</dbReference>
<feature type="compositionally biased region" description="Polar residues" evidence="3">
    <location>
        <begin position="327"/>
        <end position="382"/>
    </location>
</feature>
<feature type="compositionally biased region" description="Acidic residues" evidence="3">
    <location>
        <begin position="1973"/>
        <end position="1985"/>
    </location>
</feature>
<keyword evidence="6" id="KW-1185">Reference proteome</keyword>
<keyword evidence="1 2" id="KW-0833">Ubl conjugation pathway</keyword>
<feature type="region of interest" description="Disordered" evidence="3">
    <location>
        <begin position="308"/>
        <end position="406"/>
    </location>
</feature>
<feature type="compositionally biased region" description="Polar residues" evidence="3">
    <location>
        <begin position="55"/>
        <end position="70"/>
    </location>
</feature>
<evidence type="ECO:0000256" key="1">
    <source>
        <dbReference type="ARBA" id="ARBA00022786"/>
    </source>
</evidence>
<dbReference type="SUPFAM" id="SSF56204">
    <property type="entry name" value="Hect, E3 ligase catalytic domain"/>
    <property type="match status" value="1"/>
</dbReference>
<evidence type="ECO:0000259" key="4">
    <source>
        <dbReference type="PROSITE" id="PS50237"/>
    </source>
</evidence>
<dbReference type="Pfam" id="PF00632">
    <property type="entry name" value="HECT"/>
    <property type="match status" value="1"/>
</dbReference>
<feature type="compositionally biased region" description="Low complexity" evidence="3">
    <location>
        <begin position="1359"/>
        <end position="1372"/>
    </location>
</feature>
<dbReference type="RefSeq" id="XP_066927603.1">
    <property type="nucleotide sequence ID" value="XM_067071502.1"/>
</dbReference>